<keyword evidence="3" id="KW-1185">Reference proteome</keyword>
<sequence>MNMITVIGFGSFGRKVVNFIKNKEPITIIDKNIDDADDLLKEGVSVVVGDATQEDVLKKAKIDKADIVLILTNDPEVNRRVAEKVCELSPNSYKIARAIPRYPELYMGLNIDKIINILESGAKDIAKEVEDAKLKKKLMKLKSILIEGKKKCIELGKIDNEEKAPLLILTHINPDPDAIASAMALKTIAEKWGVDADIAYGGNIGYDENKAMVNLLGIKLLNINDINIENYCIIAVVDTSSSKQLPTELPNIDIIIDHHNNTDLNAKYTDIRPEVGATASILTQYLMELEIEPSRNLATALFYGIQSDTDYFKRETSKLDFEAAAYLQSHIDASILNMIENPEISTEVMEVLARAIMNRRVVKGNIALSYVGEITNRDALPKAADFLLKMEGISTTFVFGIVGDEIHISARTKDLRLNLGEILNKAFGGGGHQTAAAAKIPLGIFKSVSDKEALRKLVEEAIRAKILEVIGIKEEEK</sequence>
<dbReference type="KEGG" id="mvu:Metvu_1363"/>
<dbReference type="InterPro" id="IPR051319">
    <property type="entry name" value="Oligoribo/pAp-PDE_c-di-AMP_PDE"/>
</dbReference>
<dbReference type="eggNOG" id="arCOG01566">
    <property type="taxonomic scope" value="Archaea"/>
</dbReference>
<dbReference type="PANTHER" id="PTHR47618">
    <property type="entry name" value="BIFUNCTIONAL OLIGORIBONUCLEASE AND PAP PHOSPHATASE NRNA"/>
    <property type="match status" value="1"/>
</dbReference>
<accession>C9RI14</accession>
<dbReference type="STRING" id="579137.Metvu_1363"/>
<dbReference type="EMBL" id="CP001787">
    <property type="protein sequence ID" value="ACX73216.1"/>
    <property type="molecule type" value="Genomic_DNA"/>
</dbReference>
<dbReference type="SUPFAM" id="SSF51735">
    <property type="entry name" value="NAD(P)-binding Rossmann-fold domains"/>
    <property type="match status" value="1"/>
</dbReference>
<dbReference type="Gene3D" id="3.10.310.30">
    <property type="match status" value="1"/>
</dbReference>
<dbReference type="InterPro" id="IPR001667">
    <property type="entry name" value="DDH_dom"/>
</dbReference>
<dbReference type="PANTHER" id="PTHR47618:SF1">
    <property type="entry name" value="BIFUNCTIONAL OLIGORIBONUCLEASE AND PAP PHOSPHATASE NRNA"/>
    <property type="match status" value="1"/>
</dbReference>
<dbReference type="InterPro" id="IPR036291">
    <property type="entry name" value="NAD(P)-bd_dom_sf"/>
</dbReference>
<evidence type="ECO:0000313" key="2">
    <source>
        <dbReference type="EMBL" id="ACX73216.1"/>
    </source>
</evidence>
<protein>
    <submittedName>
        <fullName evidence="2">Phosphoesterase RecJ domain protein</fullName>
    </submittedName>
</protein>
<evidence type="ECO:0000259" key="1">
    <source>
        <dbReference type="PROSITE" id="PS51201"/>
    </source>
</evidence>
<proteinExistence type="predicted"/>
<reference evidence="2" key="1">
    <citation type="submission" date="2009-10" db="EMBL/GenBank/DDBJ databases">
        <title>Complete sequence of chromosome of Methanocaldococcus vulcanius M7.</title>
        <authorList>
            <consortium name="US DOE Joint Genome Institute"/>
            <person name="Lucas S."/>
            <person name="Copeland A."/>
            <person name="Lapidus A."/>
            <person name="Glavina del Rio T."/>
            <person name="Dalin E."/>
            <person name="Tice H."/>
            <person name="Bruce D."/>
            <person name="Goodwin L."/>
            <person name="Pitluck S."/>
            <person name="Lcollab F.I."/>
            <person name="Brettin T."/>
            <person name="Detter J.C."/>
            <person name="Han C."/>
            <person name="Tapia R."/>
            <person name="Kuske C.R."/>
            <person name="Schmutz J."/>
            <person name="Larimer F."/>
            <person name="Land M."/>
            <person name="Hauser L."/>
            <person name="Kyrpides N."/>
            <person name="Ovchinikova G."/>
            <person name="Sieprawska-Lupa M."/>
            <person name="Whitman W.B."/>
            <person name="Woyke T."/>
        </authorList>
    </citation>
    <scope>NUCLEOTIDE SEQUENCE [LARGE SCALE GENOMIC DNA]</scope>
    <source>
        <strain evidence="2">M7</strain>
    </source>
</reference>
<dbReference type="InterPro" id="IPR003156">
    <property type="entry name" value="DHHA1_dom"/>
</dbReference>
<name>C9RI14_METVM</name>
<dbReference type="Gene3D" id="3.90.1640.10">
    <property type="entry name" value="inorganic pyrophosphatase (n-terminal core)"/>
    <property type="match status" value="1"/>
</dbReference>
<dbReference type="Gene3D" id="3.40.50.720">
    <property type="entry name" value="NAD(P)-binding Rossmann-like Domain"/>
    <property type="match status" value="1"/>
</dbReference>
<gene>
    <name evidence="2" type="ordered locus">Metvu_1363</name>
</gene>
<dbReference type="GO" id="GO:0006813">
    <property type="term" value="P:potassium ion transport"/>
    <property type="evidence" value="ECO:0007669"/>
    <property type="project" value="InterPro"/>
</dbReference>
<dbReference type="GO" id="GO:0003676">
    <property type="term" value="F:nucleic acid binding"/>
    <property type="evidence" value="ECO:0007669"/>
    <property type="project" value="InterPro"/>
</dbReference>
<dbReference type="Pfam" id="PF02254">
    <property type="entry name" value="TrkA_N"/>
    <property type="match status" value="1"/>
</dbReference>
<dbReference type="PROSITE" id="PS51201">
    <property type="entry name" value="RCK_N"/>
    <property type="match status" value="1"/>
</dbReference>
<evidence type="ECO:0000313" key="3">
    <source>
        <dbReference type="Proteomes" id="UP000002063"/>
    </source>
</evidence>
<dbReference type="InterPro" id="IPR038763">
    <property type="entry name" value="DHH_sf"/>
</dbReference>
<dbReference type="Pfam" id="PF01368">
    <property type="entry name" value="DHH"/>
    <property type="match status" value="1"/>
</dbReference>
<dbReference type="HOGENOM" id="CLU_046377_1_1_2"/>
<dbReference type="InterPro" id="IPR003148">
    <property type="entry name" value="RCK_N"/>
</dbReference>
<dbReference type="AlphaFoldDB" id="C9RI14"/>
<dbReference type="Proteomes" id="UP000002063">
    <property type="component" value="Chromosome"/>
</dbReference>
<dbReference type="SUPFAM" id="SSF64182">
    <property type="entry name" value="DHH phosphoesterases"/>
    <property type="match status" value="1"/>
</dbReference>
<dbReference type="Pfam" id="PF02272">
    <property type="entry name" value="DHHA1"/>
    <property type="match status" value="1"/>
</dbReference>
<organism evidence="2 3">
    <name type="scientific">Methanocaldococcus vulcanius (strain ATCC 700851 / DSM 12094 / M7)</name>
    <name type="common">Methanococcus vulcanius</name>
    <dbReference type="NCBI Taxonomy" id="579137"/>
    <lineage>
        <taxon>Archaea</taxon>
        <taxon>Methanobacteriati</taxon>
        <taxon>Methanobacteriota</taxon>
        <taxon>Methanomada group</taxon>
        <taxon>Methanococci</taxon>
        <taxon>Methanococcales</taxon>
        <taxon>Methanocaldococcaceae</taxon>
        <taxon>Methanocaldococcus</taxon>
    </lineage>
</organism>
<feature type="domain" description="RCK N-terminal" evidence="1">
    <location>
        <begin position="1"/>
        <end position="119"/>
    </location>
</feature>